<gene>
    <name evidence="5" type="primary">sec6</name>
    <name evidence="4" type="ORF">SJAG_01925</name>
</gene>
<keyword evidence="6" id="KW-1185">Reference proteome</keyword>
<evidence type="ECO:0000256" key="2">
    <source>
        <dbReference type="ARBA" id="ARBA00022448"/>
    </source>
</evidence>
<evidence type="ECO:0000313" key="4">
    <source>
        <dbReference type="EMBL" id="EEB06866.2"/>
    </source>
</evidence>
<dbReference type="GO" id="GO:0000145">
    <property type="term" value="C:exocyst"/>
    <property type="evidence" value="ECO:0000318"/>
    <property type="project" value="GO_Central"/>
</dbReference>
<dbReference type="GO" id="GO:0097575">
    <property type="term" value="C:lateral cell cortex"/>
    <property type="evidence" value="ECO:0007669"/>
    <property type="project" value="EnsemblFungi"/>
</dbReference>
<reference evidence="4 6" key="1">
    <citation type="journal article" date="2011" name="Science">
        <title>Comparative functional genomics of the fission yeasts.</title>
        <authorList>
            <person name="Rhind N."/>
            <person name="Chen Z."/>
            <person name="Yassour M."/>
            <person name="Thompson D.A."/>
            <person name="Haas B.J."/>
            <person name="Habib N."/>
            <person name="Wapinski I."/>
            <person name="Roy S."/>
            <person name="Lin M.F."/>
            <person name="Heiman D.I."/>
            <person name="Young S.K."/>
            <person name="Furuya K."/>
            <person name="Guo Y."/>
            <person name="Pidoux A."/>
            <person name="Chen H.M."/>
            <person name="Robbertse B."/>
            <person name="Goldberg J.M."/>
            <person name="Aoki K."/>
            <person name="Bayne E.H."/>
            <person name="Berlin A.M."/>
            <person name="Desjardins C.A."/>
            <person name="Dobbs E."/>
            <person name="Dukaj L."/>
            <person name="Fan L."/>
            <person name="FitzGerald M.G."/>
            <person name="French C."/>
            <person name="Gujja S."/>
            <person name="Hansen K."/>
            <person name="Keifenheim D."/>
            <person name="Levin J.Z."/>
            <person name="Mosher R.A."/>
            <person name="Mueller C.A."/>
            <person name="Pfiffner J."/>
            <person name="Priest M."/>
            <person name="Russ C."/>
            <person name="Smialowska A."/>
            <person name="Swoboda P."/>
            <person name="Sykes S.M."/>
            <person name="Vaughn M."/>
            <person name="Vengrova S."/>
            <person name="Yoder R."/>
            <person name="Zeng Q."/>
            <person name="Allshire R."/>
            <person name="Baulcombe D."/>
            <person name="Birren B.W."/>
            <person name="Brown W."/>
            <person name="Ekwall K."/>
            <person name="Kellis M."/>
            <person name="Leatherwood J."/>
            <person name="Levin H."/>
            <person name="Margalit H."/>
            <person name="Martienssen R."/>
            <person name="Nieduszynski C.A."/>
            <person name="Spatafora J.W."/>
            <person name="Friedman N."/>
            <person name="Dalgaard J.Z."/>
            <person name="Baumann P."/>
            <person name="Niki H."/>
            <person name="Regev A."/>
            <person name="Nusbaum C."/>
        </authorList>
    </citation>
    <scope>NUCLEOTIDE SEQUENCE [LARGE SCALE GENOMIC DNA]</scope>
    <source>
        <strain evidence="6">yFS275 / FY16936</strain>
    </source>
</reference>
<dbReference type="eggNOG" id="KOG2286">
    <property type="taxonomic scope" value="Eukaryota"/>
</dbReference>
<proteinExistence type="inferred from homology"/>
<dbReference type="Gene3D" id="1.10.357.50">
    <property type="match status" value="1"/>
</dbReference>
<dbReference type="PANTHER" id="PTHR21292">
    <property type="entry name" value="EXOCYST COMPLEX COMPONENT SEC6-RELATED"/>
    <property type="match status" value="1"/>
</dbReference>
<evidence type="ECO:0000313" key="6">
    <source>
        <dbReference type="Proteomes" id="UP000001744"/>
    </source>
</evidence>
<protein>
    <submittedName>
        <fullName evidence="4">Exocyst complex subunit Sec6</fullName>
    </submittedName>
</protein>
<sequence length="753" mass="86504">MSDLPDSKLKTLGVQKAGDLIRQTDSFDKLTVLIERLQREKNTLDVYVKSELETLSNSYKAGLERVNDGKSKLQELQDNISGLVSLCNNAGSMVNEFSLISKISRVYRNCTATKQMIEQLEKLQEETDLVEDMLQSDIHQGDDMPNLLRAHFILTRLQSFRDEAMQQAAKENSIELDETLEQLFSKLNVISDNFDRLVFSFCRNFLELLSDEQTRTLISTFKIIEVEEAADRKARNLIDVRKSTYAGADSSLWNFQGSRRELKNFRERAFEEIENSIQERFDTCWNQLQEPDASLNLEWVISDLDMAKQLEKLTPPEYRLFSFVLSTYHTLLDEFVHKCINGDMAVVILLYLVEFQVAYREYLRDSHYVYIEELDPPLEDSDESELALEVSSVLVNKVKEWAKKVFDKDVDEFTRRQNEPQSDNQHKYSLPGTIILFQMISQQLKLLSPCENATVFFKVVMGALDMLLTLQQKWKETLRAETTKQMNNPHSVVPGLPEYAVALSNDSLKSSGFTESTFKKYHNLIPENFRSEFLERLSNVEDGYIYLSGSCLSTIVALIATDTKHAFSLVFQTAWYESSNIPIVVNTFRDYLSDCKEHLVSGLTESLAKESIKGFVVCYIRCLLNKNIKLRGAETIERIRADVSCALQMFSDYASDVNELKQEFVSIQSLLLGMLDADTNTVADYYTDLKNLFWDVPIQLVELVLINRSDLDRNECRKMIEIIRYTDANIPTPKNAEGTIYKNVLSDGLAVFE</sequence>
<dbReference type="InterPro" id="IPR010326">
    <property type="entry name" value="EXOC3/Sec6"/>
</dbReference>
<organism evidence="4 6">
    <name type="scientific">Schizosaccharomyces japonicus (strain yFS275 / FY16936)</name>
    <name type="common">Fission yeast</name>
    <dbReference type="NCBI Taxonomy" id="402676"/>
    <lineage>
        <taxon>Eukaryota</taxon>
        <taxon>Fungi</taxon>
        <taxon>Dikarya</taxon>
        <taxon>Ascomycota</taxon>
        <taxon>Taphrinomycotina</taxon>
        <taxon>Schizosaccharomycetes</taxon>
        <taxon>Schizosaccharomycetales</taxon>
        <taxon>Schizosaccharomycetaceae</taxon>
        <taxon>Schizosaccharomyces</taxon>
    </lineage>
</organism>
<dbReference type="GO" id="GO:1902716">
    <property type="term" value="C:cell cortex of growing cell tip"/>
    <property type="evidence" value="ECO:0007669"/>
    <property type="project" value="EnsemblFungi"/>
</dbReference>
<dbReference type="Gene3D" id="1.10.357.70">
    <property type="entry name" value="Exocyst complex component Sec6, C-terminal domain"/>
    <property type="match status" value="1"/>
</dbReference>
<dbReference type="InterPro" id="IPR042532">
    <property type="entry name" value="EXOC3/Sec6_C"/>
</dbReference>
<dbReference type="Proteomes" id="UP000001744">
    <property type="component" value="Unassembled WGS sequence"/>
</dbReference>
<dbReference type="OMA" id="MNIGPKT"/>
<dbReference type="GO" id="GO:0032153">
    <property type="term" value="C:cell division site"/>
    <property type="evidence" value="ECO:0007669"/>
    <property type="project" value="EnsemblFungi"/>
</dbReference>
<dbReference type="VEuPathDB" id="FungiDB:SJAG_01925"/>
<dbReference type="EMBL" id="KE651168">
    <property type="protein sequence ID" value="EEB06866.2"/>
    <property type="molecule type" value="Genomic_DNA"/>
</dbReference>
<keyword evidence="2" id="KW-0813">Transport</keyword>
<name>B6JZ98_SCHJY</name>
<evidence type="ECO:0000256" key="3">
    <source>
        <dbReference type="ARBA" id="ARBA00022483"/>
    </source>
</evidence>
<dbReference type="STRING" id="402676.B6JZ98"/>
<dbReference type="GO" id="GO:0090726">
    <property type="term" value="C:cortical dynamic polarity patch"/>
    <property type="evidence" value="ECO:0007669"/>
    <property type="project" value="EnsemblFungi"/>
</dbReference>
<dbReference type="GO" id="GO:0000149">
    <property type="term" value="F:SNARE binding"/>
    <property type="evidence" value="ECO:0000318"/>
    <property type="project" value="GO_Central"/>
</dbReference>
<dbReference type="PANTHER" id="PTHR21292:SF1">
    <property type="entry name" value="EXOCYST COMPLEX COMPONENT 3"/>
    <property type="match status" value="1"/>
</dbReference>
<keyword evidence="3" id="KW-0268">Exocytosis</keyword>
<accession>B6JZ98</accession>
<dbReference type="Pfam" id="PF06046">
    <property type="entry name" value="Sec6"/>
    <property type="match status" value="1"/>
</dbReference>
<comment type="similarity">
    <text evidence="1">Belongs to the SEC6 family.</text>
</comment>
<dbReference type="JaponicusDB" id="SJAG_01925">
    <property type="gene designation" value="sec6"/>
</dbReference>
<dbReference type="GeneID" id="7049922"/>
<dbReference type="OrthoDB" id="190098at2759"/>
<dbReference type="HOGENOM" id="CLU_011776_2_0_1"/>
<dbReference type="GO" id="GO:0051601">
    <property type="term" value="P:exocyst localization"/>
    <property type="evidence" value="ECO:0000318"/>
    <property type="project" value="GO_Central"/>
</dbReference>
<evidence type="ECO:0000313" key="5">
    <source>
        <dbReference type="JaponicusDB" id="SJAG_01925"/>
    </source>
</evidence>
<dbReference type="RefSeq" id="XP_002173159.2">
    <property type="nucleotide sequence ID" value="XM_002173123.2"/>
</dbReference>
<dbReference type="GO" id="GO:0006887">
    <property type="term" value="P:exocytosis"/>
    <property type="evidence" value="ECO:0000318"/>
    <property type="project" value="GO_Central"/>
</dbReference>
<evidence type="ECO:0000256" key="1">
    <source>
        <dbReference type="ARBA" id="ARBA00009447"/>
    </source>
</evidence>
<dbReference type="AlphaFoldDB" id="B6JZ98"/>